<sequence>MWTGKRPHLNNMKIFGCHAMVHVPKESRRKWDSKATKMIFVGYCENTKGYRLYDESKKQIYKSRDVVFLEHTARNNCVIMPLTSLQEQETTAKQESDTDTLANESSEEEQLHDASSDISNPENSGDNDPDYTPERLDDSIPLRNITLRPRNIKPTTYFCHEEKPTSSSALLKEPETLEDALSSPKAKEWKEAMDSEYESLLQNNTWTLVALPEDKRIIPCKWVYKMKIDANGEVVRYKARLVIKGFRQKKGTEYNEIFAPVVRHTSIRYLFALAVKENLYIDQMDAVTAFLQGDIDVEIYMNQPPGYEHGQEVCRLNKSIYGLKQASRQWNLKLTSVLKELGLKSTSVDPCIYYRKDNGSIIFILIYVDDLLIFYNNVEKGEEIKRQLKSKFEMKSLGPVNYFIGWRISQNAARDQIYIDQTAYIEKILQRFNMTDCNPVHSPCDLNSKLISTGDQINIISNVPYQEAIGSLLYLSQGTRPDICFIVNKLSSFNNKPEKQHWLAVKRVLRYIKGTKDYKLKLNQNKDERRVFGYCDSDWASDINSRRSCSGYTFLFQGASISWCSKRQNTVALSTMEAEYMALTTATQEAMWLRHLESQLNWKLTDEPTIIYCDNQSAIKFAGIDSYCARSKHIDLRHHFLREKVADKEIQLCYIGTQDMVADILTKPVSPKKNDDCSMAMGLQLRRGC</sequence>
<reference evidence="1" key="1">
    <citation type="submission" date="2023-03" db="EMBL/GenBank/DDBJ databases">
        <title>Chromosome-level genomes of two armyworms, Mythimna separata and Mythimna loreyi, provide insights into the biosynthesis and reception of sex pheromones.</title>
        <authorList>
            <person name="Zhao H."/>
        </authorList>
    </citation>
    <scope>NUCLEOTIDE SEQUENCE</scope>
    <source>
        <strain evidence="1">BeijingLab</strain>
    </source>
</reference>
<evidence type="ECO:0000313" key="2">
    <source>
        <dbReference type="Proteomes" id="UP001231649"/>
    </source>
</evidence>
<name>A0ACC2QIL3_9NEOP</name>
<gene>
    <name evidence="1" type="ORF">PYW08_005435</name>
</gene>
<organism evidence="1 2">
    <name type="scientific">Mythimna loreyi</name>
    <dbReference type="NCBI Taxonomy" id="667449"/>
    <lineage>
        <taxon>Eukaryota</taxon>
        <taxon>Metazoa</taxon>
        <taxon>Ecdysozoa</taxon>
        <taxon>Arthropoda</taxon>
        <taxon>Hexapoda</taxon>
        <taxon>Insecta</taxon>
        <taxon>Pterygota</taxon>
        <taxon>Neoptera</taxon>
        <taxon>Endopterygota</taxon>
        <taxon>Lepidoptera</taxon>
        <taxon>Glossata</taxon>
        <taxon>Ditrysia</taxon>
        <taxon>Noctuoidea</taxon>
        <taxon>Noctuidae</taxon>
        <taxon>Noctuinae</taxon>
        <taxon>Hadenini</taxon>
        <taxon>Mythimna</taxon>
    </lineage>
</organism>
<keyword evidence="2" id="KW-1185">Reference proteome</keyword>
<accession>A0ACC2QIL3</accession>
<comment type="caution">
    <text evidence="1">The sequence shown here is derived from an EMBL/GenBank/DDBJ whole genome shotgun (WGS) entry which is preliminary data.</text>
</comment>
<dbReference type="Proteomes" id="UP001231649">
    <property type="component" value="Chromosome 18"/>
</dbReference>
<proteinExistence type="predicted"/>
<dbReference type="EMBL" id="CM056794">
    <property type="protein sequence ID" value="KAJ8717036.1"/>
    <property type="molecule type" value="Genomic_DNA"/>
</dbReference>
<protein>
    <submittedName>
        <fullName evidence="1">Uncharacterized protein</fullName>
    </submittedName>
</protein>
<evidence type="ECO:0000313" key="1">
    <source>
        <dbReference type="EMBL" id="KAJ8717036.1"/>
    </source>
</evidence>